<protein>
    <submittedName>
        <fullName evidence="1">UPF0157 protein BH1888</fullName>
    </submittedName>
</protein>
<dbReference type="PATRIC" id="fig|49338.4.peg.4263"/>
<gene>
    <name evidence="1" type="ORF">DPCES_3965</name>
</gene>
<dbReference type="Gene3D" id="3.30.460.10">
    <property type="entry name" value="Beta Polymerase, domain 2"/>
    <property type="match status" value="1"/>
</dbReference>
<proteinExistence type="predicted"/>
<name>A0A098B7M9_DESHA</name>
<dbReference type="AlphaFoldDB" id="A0A098B7M9"/>
<dbReference type="RefSeq" id="WP_011461300.1">
    <property type="nucleotide sequence ID" value="NZ_JAYFNZ010000042.1"/>
</dbReference>
<dbReference type="EMBL" id="LK996017">
    <property type="protein sequence ID" value="CDX03851.1"/>
    <property type="molecule type" value="Genomic_DNA"/>
</dbReference>
<reference evidence="1" key="1">
    <citation type="submission" date="2014-07" db="EMBL/GenBank/DDBJ databases">
        <authorList>
            <person name="Hornung V.Bastian."/>
        </authorList>
    </citation>
    <scope>NUCLEOTIDE SEQUENCE</scope>
    <source>
        <strain evidence="1">PCE-S</strain>
    </source>
</reference>
<dbReference type="InterPro" id="IPR007344">
    <property type="entry name" value="GrpB/CoaE"/>
</dbReference>
<sequence length="209" mass="23898">MWISFNCPSKQNNDSFAPGSDEELQNLIVGDLKPHNAPIILVESDPGWPKAFEREAHRIRSILGDKIIQLEHVGSTSVPGLCAKPIIDMLLVVENSADEMSYVPALEAAGYPLRIREPEWFEHRMFKGPDIDINLHVFSAGTSEVERMLRFRDWLRSNEGDRDKYAQVKRSLAETTWRHVQHYADAKTSIIQEIMERANAKCNTLRQQT</sequence>
<evidence type="ECO:0000313" key="1">
    <source>
        <dbReference type="EMBL" id="CDX03851.1"/>
    </source>
</evidence>
<accession>A0A098B7M9</accession>
<dbReference type="SUPFAM" id="SSF81301">
    <property type="entry name" value="Nucleotidyltransferase"/>
    <property type="match status" value="1"/>
</dbReference>
<dbReference type="PANTHER" id="PTHR34822:SF1">
    <property type="entry name" value="GRPB FAMILY PROTEIN"/>
    <property type="match status" value="1"/>
</dbReference>
<organism evidence="1">
    <name type="scientific">Desulfitobacterium hafniense</name>
    <name type="common">Desulfitobacterium frappieri</name>
    <dbReference type="NCBI Taxonomy" id="49338"/>
    <lineage>
        <taxon>Bacteria</taxon>
        <taxon>Bacillati</taxon>
        <taxon>Bacillota</taxon>
        <taxon>Clostridia</taxon>
        <taxon>Eubacteriales</taxon>
        <taxon>Desulfitobacteriaceae</taxon>
        <taxon>Desulfitobacterium</taxon>
    </lineage>
</organism>
<dbReference type="PANTHER" id="PTHR34822">
    <property type="entry name" value="GRPB DOMAIN PROTEIN (AFU_ORTHOLOGUE AFUA_1G01530)"/>
    <property type="match status" value="1"/>
</dbReference>
<dbReference type="InterPro" id="IPR043519">
    <property type="entry name" value="NT_sf"/>
</dbReference>
<dbReference type="Pfam" id="PF04229">
    <property type="entry name" value="GrpB"/>
    <property type="match status" value="1"/>
</dbReference>